<evidence type="ECO:0000256" key="6">
    <source>
        <dbReference type="SAM" id="Phobius"/>
    </source>
</evidence>
<accession>A0A840AUC6</accession>
<dbReference type="PANTHER" id="PTHR36506:SF1">
    <property type="entry name" value="PREFLAGELLIN PEPTIDASE"/>
    <property type="match status" value="1"/>
</dbReference>
<feature type="domain" description="Prepilin type IV endopeptidase peptidase" evidence="8">
    <location>
        <begin position="12"/>
        <end position="115"/>
    </location>
</feature>
<comment type="caution">
    <text evidence="9">The sequence shown here is derived from an EMBL/GenBank/DDBJ whole genome shotgun (WGS) entry which is preliminary data.</text>
</comment>
<evidence type="ECO:0000256" key="4">
    <source>
        <dbReference type="ARBA" id="ARBA00022989"/>
    </source>
</evidence>
<dbReference type="EC" id="3.4.23.43" evidence="9"/>
<organism evidence="9 10">
    <name type="scientific">Kaistia hirudinis</name>
    <dbReference type="NCBI Taxonomy" id="1293440"/>
    <lineage>
        <taxon>Bacteria</taxon>
        <taxon>Pseudomonadati</taxon>
        <taxon>Pseudomonadota</taxon>
        <taxon>Alphaproteobacteria</taxon>
        <taxon>Hyphomicrobiales</taxon>
        <taxon>Kaistiaceae</taxon>
        <taxon>Kaistia</taxon>
    </lineage>
</organism>
<evidence type="ECO:0000313" key="10">
    <source>
        <dbReference type="Proteomes" id="UP000553963"/>
    </source>
</evidence>
<dbReference type="EMBL" id="JACIDS010000004">
    <property type="protein sequence ID" value="MBB3932657.1"/>
    <property type="molecule type" value="Genomic_DNA"/>
</dbReference>
<dbReference type="AlphaFoldDB" id="A0A840AUC6"/>
<comment type="subcellular location">
    <subcellularLocation>
        <location evidence="1">Cell membrane</location>
        <topology evidence="1">Multi-pass membrane protein</topology>
    </subcellularLocation>
</comment>
<evidence type="ECO:0000256" key="5">
    <source>
        <dbReference type="ARBA" id="ARBA00023136"/>
    </source>
</evidence>
<keyword evidence="5 6" id="KW-0472">Membrane</keyword>
<dbReference type="GO" id="GO:0004190">
    <property type="term" value="F:aspartic-type endopeptidase activity"/>
    <property type="evidence" value="ECO:0007669"/>
    <property type="project" value="UniProtKB-EC"/>
</dbReference>
<keyword evidence="9" id="KW-0378">Hydrolase</keyword>
<keyword evidence="10" id="KW-1185">Reference proteome</keyword>
<dbReference type="InterPro" id="IPR000045">
    <property type="entry name" value="Prepilin_IV_endopep_pep"/>
</dbReference>
<feature type="signal peptide" evidence="7">
    <location>
        <begin position="1"/>
        <end position="18"/>
    </location>
</feature>
<dbReference type="Gene3D" id="1.20.120.1220">
    <property type="match status" value="1"/>
</dbReference>
<dbReference type="GO" id="GO:0005886">
    <property type="term" value="C:plasma membrane"/>
    <property type="evidence" value="ECO:0007669"/>
    <property type="project" value="UniProtKB-SubCell"/>
</dbReference>
<dbReference type="InterPro" id="IPR052218">
    <property type="entry name" value="Preflagellin_Peptidase"/>
</dbReference>
<feature type="transmembrane region" description="Helical" evidence="6">
    <location>
        <begin position="99"/>
        <end position="120"/>
    </location>
</feature>
<keyword evidence="4 6" id="KW-1133">Transmembrane helix</keyword>
<sequence>MISLAQSVLYLAFPAAMAGAAVSDLATMTIPNRLSLALVALFMIAAPVYGLTLVDIGAHLLIGLTVLAIGIALFARGWIGGGDAKIAAAAALWLGLPQLLPFLSYSALFGGLLTLAVLLFRRQMLPAFALGQGWLMRLHDPRAGVPYGVALAAGALVAFPDTLFVKIASGA</sequence>
<reference evidence="9 10" key="1">
    <citation type="submission" date="2020-08" db="EMBL/GenBank/DDBJ databases">
        <title>Genomic Encyclopedia of Type Strains, Phase IV (KMG-IV): sequencing the most valuable type-strain genomes for metagenomic binning, comparative biology and taxonomic classification.</title>
        <authorList>
            <person name="Goeker M."/>
        </authorList>
    </citation>
    <scope>NUCLEOTIDE SEQUENCE [LARGE SCALE GENOMIC DNA]</scope>
    <source>
        <strain evidence="9 10">DSM 25966</strain>
    </source>
</reference>
<dbReference type="PANTHER" id="PTHR36506">
    <property type="entry name" value="PREFLAGELLIN PEPTIDASE"/>
    <property type="match status" value="1"/>
</dbReference>
<evidence type="ECO:0000256" key="1">
    <source>
        <dbReference type="ARBA" id="ARBA00004651"/>
    </source>
</evidence>
<feature type="transmembrane region" description="Helical" evidence="6">
    <location>
        <begin position="60"/>
        <end position="79"/>
    </location>
</feature>
<dbReference type="RefSeq" id="WP_183400261.1">
    <property type="nucleotide sequence ID" value="NZ_JACIDS010000004.1"/>
</dbReference>
<gene>
    <name evidence="9" type="ORF">GGR25_003715</name>
</gene>
<keyword evidence="7" id="KW-0732">Signal</keyword>
<keyword evidence="3 6" id="KW-0812">Transmembrane</keyword>
<proteinExistence type="predicted"/>
<feature type="chain" id="PRO_5032582565" evidence="7">
    <location>
        <begin position="19"/>
        <end position="171"/>
    </location>
</feature>
<evidence type="ECO:0000259" key="8">
    <source>
        <dbReference type="Pfam" id="PF01478"/>
    </source>
</evidence>
<dbReference type="Pfam" id="PF01478">
    <property type="entry name" value="Peptidase_A24"/>
    <property type="match status" value="1"/>
</dbReference>
<keyword evidence="2" id="KW-1003">Cell membrane</keyword>
<evidence type="ECO:0000256" key="3">
    <source>
        <dbReference type="ARBA" id="ARBA00022692"/>
    </source>
</evidence>
<name>A0A840AUC6_9HYPH</name>
<feature type="transmembrane region" description="Helical" evidence="6">
    <location>
        <begin position="34"/>
        <end position="53"/>
    </location>
</feature>
<evidence type="ECO:0000256" key="7">
    <source>
        <dbReference type="SAM" id="SignalP"/>
    </source>
</evidence>
<dbReference type="Proteomes" id="UP000553963">
    <property type="component" value="Unassembled WGS sequence"/>
</dbReference>
<evidence type="ECO:0000256" key="2">
    <source>
        <dbReference type="ARBA" id="ARBA00022475"/>
    </source>
</evidence>
<protein>
    <submittedName>
        <fullName evidence="9">Prepilin peptidase CpaA</fullName>
        <ecNumber evidence="9">3.4.23.43</ecNumber>
    </submittedName>
</protein>
<evidence type="ECO:0000313" key="9">
    <source>
        <dbReference type="EMBL" id="MBB3932657.1"/>
    </source>
</evidence>